<reference evidence="1 2" key="1">
    <citation type="submission" date="2021-02" db="EMBL/GenBank/DDBJ databases">
        <authorList>
            <person name="Ra J.-S."/>
        </authorList>
    </citation>
    <scope>NUCLEOTIDE SEQUENCE [LARGE SCALE GENOMIC DNA]</scope>
    <source>
        <strain evidence="1 2">MMS20-R1-14</strain>
    </source>
</reference>
<dbReference type="Proteomes" id="UP001518872">
    <property type="component" value="Unassembled WGS sequence"/>
</dbReference>
<comment type="caution">
    <text evidence="1">The sequence shown here is derived from an EMBL/GenBank/DDBJ whole genome shotgun (WGS) entry which is preliminary data.</text>
</comment>
<accession>A0ABS2IQ67</accession>
<proteinExistence type="predicted"/>
<keyword evidence="2" id="KW-1185">Reference proteome</keyword>
<evidence type="ECO:0000313" key="2">
    <source>
        <dbReference type="Proteomes" id="UP001518872"/>
    </source>
</evidence>
<name>A0ABS2IQ67_9ACTN</name>
<protein>
    <submittedName>
        <fullName evidence="1">Uncharacterized protein</fullName>
    </submittedName>
</protein>
<dbReference type="EMBL" id="JAFEUC010000001">
    <property type="protein sequence ID" value="MBM7075421.1"/>
    <property type="molecule type" value="Genomic_DNA"/>
</dbReference>
<dbReference type="RefSeq" id="WP_204923479.1">
    <property type="nucleotide sequence ID" value="NZ_JAFEUC010000001.1"/>
</dbReference>
<sequence length="88" mass="9557">MTFPEHRARVALAALTASTMPWQSSTLTAALLAVCTAMSLLVDWHSRSNPATPTHQVPVVRIVCGDAEQTVELTWNAESARRRPQSGT</sequence>
<organism evidence="1 2">
    <name type="scientific">Micromonospora humida</name>
    <dbReference type="NCBI Taxonomy" id="2809018"/>
    <lineage>
        <taxon>Bacteria</taxon>
        <taxon>Bacillati</taxon>
        <taxon>Actinomycetota</taxon>
        <taxon>Actinomycetes</taxon>
        <taxon>Micromonosporales</taxon>
        <taxon>Micromonosporaceae</taxon>
        <taxon>Micromonospora</taxon>
    </lineage>
</organism>
<gene>
    <name evidence="1" type="ORF">JQX11_03485</name>
</gene>
<evidence type="ECO:0000313" key="1">
    <source>
        <dbReference type="EMBL" id="MBM7075421.1"/>
    </source>
</evidence>